<gene>
    <name evidence="1" type="ORF">FNJ47_37665</name>
</gene>
<proteinExistence type="predicted"/>
<dbReference type="Gene3D" id="3.40.50.300">
    <property type="entry name" value="P-loop containing nucleotide triphosphate hydrolases"/>
    <property type="match status" value="1"/>
</dbReference>
<sequence>MDCSWSRRVRRYAAPGRRHERRVARMKIPAPTPRAGEVVTIERYVPTRESESPIAEVFPHTPSPSWAVGSSREVDHDRLARQAPQITDTTINTVSFLTLLEENVAEEPDYIEPNFAGPGQLVLIAGPPKAQKSLLLQEMLVSCAVGAPFLLDTFTVSRPLRVFWLQAEMNRKLLRKRAREFEDLANADRQLLGQNLVISERFRMLLDDDGVKKTVKTIRASFPDGKMPDVIAIDPLANVFDGDDENQSAQLLRFLTTRLEKIRQDVNPMAVIVLVHHSAKRSADELARDPFSTIRGSGALRGYYDSCIVISRPNEETKTRKIHFELRSGEAPAPMTVVYSKGRFRKEAEGAAIDKAMARRMLADLRAAWEAGKPWALTAQCRPEGRHAAYNLSRAYRVKPTEVTALINEWARLNVITLRPRITRKRPAGFEVTGTLD</sequence>
<evidence type="ECO:0000313" key="2">
    <source>
        <dbReference type="Proteomes" id="UP000468531"/>
    </source>
</evidence>
<dbReference type="Pfam" id="PF13481">
    <property type="entry name" value="AAA_25"/>
    <property type="match status" value="1"/>
</dbReference>
<dbReference type="EMBL" id="VKHP01000235">
    <property type="protein sequence ID" value="NEV01362.1"/>
    <property type="molecule type" value="Genomic_DNA"/>
</dbReference>
<dbReference type="AlphaFoldDB" id="A0A6P1BUZ4"/>
<protein>
    <submittedName>
        <fullName evidence="1">AAA family ATPase</fullName>
    </submittedName>
</protein>
<accession>A0A6P1BUZ4</accession>
<dbReference type="InterPro" id="IPR027417">
    <property type="entry name" value="P-loop_NTPase"/>
</dbReference>
<evidence type="ECO:0000313" key="1">
    <source>
        <dbReference type="EMBL" id="NEV01362.1"/>
    </source>
</evidence>
<organism evidence="1 2">
    <name type="scientific">Bradyrhizobium uaiense</name>
    <dbReference type="NCBI Taxonomy" id="2594946"/>
    <lineage>
        <taxon>Bacteria</taxon>
        <taxon>Pseudomonadati</taxon>
        <taxon>Pseudomonadota</taxon>
        <taxon>Alphaproteobacteria</taxon>
        <taxon>Hyphomicrobiales</taxon>
        <taxon>Nitrobacteraceae</taxon>
        <taxon>Bradyrhizobium</taxon>
    </lineage>
</organism>
<name>A0A6P1BUZ4_9BRAD</name>
<keyword evidence="2" id="KW-1185">Reference proteome</keyword>
<reference evidence="1 2" key="1">
    <citation type="journal article" date="2020" name="Arch. Microbiol.">
        <title>Bradyrhizobium uaiense sp. nov., a new highly efficient cowpea symbiont.</title>
        <authorList>
            <person name="Cabral Michel D."/>
            <person name="Azarias Guimaraes A."/>
            <person name="Martins da Costa E."/>
            <person name="Soares de Carvalho T."/>
            <person name="Balsanelli E."/>
            <person name="Willems A."/>
            <person name="Maltempi de Souza E."/>
            <person name="de Souza Moreira F.M."/>
        </authorList>
    </citation>
    <scope>NUCLEOTIDE SEQUENCE [LARGE SCALE GENOMIC DNA]</scope>
    <source>
        <strain evidence="1 2">UFLA 03-164</strain>
    </source>
</reference>
<dbReference type="SUPFAM" id="SSF52540">
    <property type="entry name" value="P-loop containing nucleoside triphosphate hydrolases"/>
    <property type="match status" value="1"/>
</dbReference>
<dbReference type="Proteomes" id="UP000468531">
    <property type="component" value="Unassembled WGS sequence"/>
</dbReference>
<comment type="caution">
    <text evidence="1">The sequence shown here is derived from an EMBL/GenBank/DDBJ whole genome shotgun (WGS) entry which is preliminary data.</text>
</comment>